<dbReference type="AlphaFoldDB" id="A0A8C2FAS7"/>
<reference evidence="1" key="1">
    <citation type="submission" date="2025-08" db="UniProtKB">
        <authorList>
            <consortium name="Ensembl"/>
        </authorList>
    </citation>
    <scope>IDENTIFICATION</scope>
</reference>
<evidence type="ECO:0000313" key="2">
    <source>
        <dbReference type="Proteomes" id="UP000694701"/>
    </source>
</evidence>
<sequence>MCFQYYFDNLAFTNQKSIISKMVKLICSYSTSSDFVVEPQYLLLKGAQSRSDTHISDGQFNSDTSRTSTELTITDVRLSDSALYYCVLRVGAQV</sequence>
<protein>
    <recommendedName>
        <fullName evidence="3">Immunoglobulin V-set domain-containing protein</fullName>
    </recommendedName>
</protein>
<dbReference type="Proteomes" id="UP000694701">
    <property type="component" value="Unplaced"/>
</dbReference>
<dbReference type="Gene3D" id="2.60.40.10">
    <property type="entry name" value="Immunoglobulins"/>
    <property type="match status" value="1"/>
</dbReference>
<evidence type="ECO:0008006" key="3">
    <source>
        <dbReference type="Google" id="ProtNLM"/>
    </source>
</evidence>
<accession>A0A8C2FAS7</accession>
<dbReference type="InterPro" id="IPR013783">
    <property type="entry name" value="Ig-like_fold"/>
</dbReference>
<dbReference type="InterPro" id="IPR036179">
    <property type="entry name" value="Ig-like_dom_sf"/>
</dbReference>
<organism evidence="1 2">
    <name type="scientific">Cyprinus carpio</name>
    <name type="common">Common carp</name>
    <dbReference type="NCBI Taxonomy" id="7962"/>
    <lineage>
        <taxon>Eukaryota</taxon>
        <taxon>Metazoa</taxon>
        <taxon>Chordata</taxon>
        <taxon>Craniata</taxon>
        <taxon>Vertebrata</taxon>
        <taxon>Euteleostomi</taxon>
        <taxon>Actinopterygii</taxon>
        <taxon>Neopterygii</taxon>
        <taxon>Teleostei</taxon>
        <taxon>Ostariophysi</taxon>
        <taxon>Cypriniformes</taxon>
        <taxon>Cyprinidae</taxon>
        <taxon>Cyprininae</taxon>
        <taxon>Cyprinus</taxon>
    </lineage>
</organism>
<name>A0A8C2FAS7_CYPCA</name>
<dbReference type="Ensembl" id="ENSCCRT00020057972.1">
    <property type="protein sequence ID" value="ENSCCRP00020053145.1"/>
    <property type="gene ID" value="ENSCCRG00020023778.1"/>
</dbReference>
<proteinExistence type="predicted"/>
<dbReference type="SUPFAM" id="SSF48726">
    <property type="entry name" value="Immunoglobulin"/>
    <property type="match status" value="1"/>
</dbReference>
<evidence type="ECO:0000313" key="1">
    <source>
        <dbReference type="Ensembl" id="ENSCCRP00020053145.1"/>
    </source>
</evidence>